<sequence>MNAREVKSTIQPGLLACDIVSHARSPGSFSTRAVFVLYLRGRMWRGTIQSGSLFTDESSFGSGWDQKRQVWRPVRCRNGEVQEQCQQRQCATYTGKYGRLRIAGLTRNYSSETTRNCVDVLDVMEIAGTASKTGRFCCRLPGRLSC</sequence>
<proteinExistence type="predicted"/>
<accession>A0AC60QIT1</accession>
<evidence type="ECO:0000313" key="1">
    <source>
        <dbReference type="EMBL" id="KAG0434287.1"/>
    </source>
</evidence>
<dbReference type="Proteomes" id="UP000805193">
    <property type="component" value="Unassembled WGS sequence"/>
</dbReference>
<protein>
    <submittedName>
        <fullName evidence="1">Uncharacterized protein</fullName>
    </submittedName>
</protein>
<dbReference type="EMBL" id="JABSTQ010008614">
    <property type="protein sequence ID" value="KAG0434287.1"/>
    <property type="molecule type" value="Genomic_DNA"/>
</dbReference>
<comment type="caution">
    <text evidence="1">The sequence shown here is derived from an EMBL/GenBank/DDBJ whole genome shotgun (WGS) entry which is preliminary data.</text>
</comment>
<name>A0AC60QIT1_IXOPE</name>
<organism evidence="1 2">
    <name type="scientific">Ixodes persulcatus</name>
    <name type="common">Taiga tick</name>
    <dbReference type="NCBI Taxonomy" id="34615"/>
    <lineage>
        <taxon>Eukaryota</taxon>
        <taxon>Metazoa</taxon>
        <taxon>Ecdysozoa</taxon>
        <taxon>Arthropoda</taxon>
        <taxon>Chelicerata</taxon>
        <taxon>Arachnida</taxon>
        <taxon>Acari</taxon>
        <taxon>Parasitiformes</taxon>
        <taxon>Ixodida</taxon>
        <taxon>Ixodoidea</taxon>
        <taxon>Ixodidae</taxon>
        <taxon>Ixodinae</taxon>
        <taxon>Ixodes</taxon>
    </lineage>
</organism>
<gene>
    <name evidence="1" type="ORF">HPB47_019210</name>
</gene>
<evidence type="ECO:0000313" key="2">
    <source>
        <dbReference type="Proteomes" id="UP000805193"/>
    </source>
</evidence>
<reference evidence="1 2" key="1">
    <citation type="journal article" date="2020" name="Cell">
        <title>Large-Scale Comparative Analyses of Tick Genomes Elucidate Their Genetic Diversity and Vector Capacities.</title>
        <authorList>
            <consortium name="Tick Genome and Microbiome Consortium (TIGMIC)"/>
            <person name="Jia N."/>
            <person name="Wang J."/>
            <person name="Shi W."/>
            <person name="Du L."/>
            <person name="Sun Y."/>
            <person name="Zhan W."/>
            <person name="Jiang J.F."/>
            <person name="Wang Q."/>
            <person name="Zhang B."/>
            <person name="Ji P."/>
            <person name="Bell-Sakyi L."/>
            <person name="Cui X.M."/>
            <person name="Yuan T.T."/>
            <person name="Jiang B.G."/>
            <person name="Yang W.F."/>
            <person name="Lam T.T."/>
            <person name="Chang Q.C."/>
            <person name="Ding S.J."/>
            <person name="Wang X.J."/>
            <person name="Zhu J.G."/>
            <person name="Ruan X.D."/>
            <person name="Zhao L."/>
            <person name="Wei J.T."/>
            <person name="Ye R.Z."/>
            <person name="Que T.C."/>
            <person name="Du C.H."/>
            <person name="Zhou Y.H."/>
            <person name="Cheng J.X."/>
            <person name="Dai P.F."/>
            <person name="Guo W.B."/>
            <person name="Han X.H."/>
            <person name="Huang E.J."/>
            <person name="Li L.F."/>
            <person name="Wei W."/>
            <person name="Gao Y.C."/>
            <person name="Liu J.Z."/>
            <person name="Shao H.Z."/>
            <person name="Wang X."/>
            <person name="Wang C.C."/>
            <person name="Yang T.C."/>
            <person name="Huo Q.B."/>
            <person name="Li W."/>
            <person name="Chen H.Y."/>
            <person name="Chen S.E."/>
            <person name="Zhou L.G."/>
            <person name="Ni X.B."/>
            <person name="Tian J.H."/>
            <person name="Sheng Y."/>
            <person name="Liu T."/>
            <person name="Pan Y.S."/>
            <person name="Xia L.Y."/>
            <person name="Li J."/>
            <person name="Zhao F."/>
            <person name="Cao W.C."/>
        </authorList>
    </citation>
    <scope>NUCLEOTIDE SEQUENCE [LARGE SCALE GENOMIC DNA]</scope>
    <source>
        <strain evidence="1">Iper-2018</strain>
    </source>
</reference>
<keyword evidence="2" id="KW-1185">Reference proteome</keyword>